<dbReference type="GO" id="GO:0005886">
    <property type="term" value="C:plasma membrane"/>
    <property type="evidence" value="ECO:0007669"/>
    <property type="project" value="UniProtKB-SubCell"/>
</dbReference>
<dbReference type="FunFam" id="1.10.3720.10:FF:000003">
    <property type="entry name" value="Aliphatic sulfonate ABC transporter permease"/>
    <property type="match status" value="1"/>
</dbReference>
<feature type="transmembrane region" description="Helical" evidence="7">
    <location>
        <begin position="39"/>
        <end position="59"/>
    </location>
</feature>
<feature type="transmembrane region" description="Helical" evidence="7">
    <location>
        <begin position="6"/>
        <end position="27"/>
    </location>
</feature>
<evidence type="ECO:0000256" key="5">
    <source>
        <dbReference type="ARBA" id="ARBA00022989"/>
    </source>
</evidence>
<evidence type="ECO:0000256" key="1">
    <source>
        <dbReference type="ARBA" id="ARBA00004651"/>
    </source>
</evidence>
<evidence type="ECO:0000313" key="10">
    <source>
        <dbReference type="Proteomes" id="UP000829401"/>
    </source>
</evidence>
<dbReference type="KEGG" id="aaco:K1I37_00525"/>
<dbReference type="PANTHER" id="PTHR30151:SF0">
    <property type="entry name" value="ABC TRANSPORTER PERMEASE PROTEIN MJ0413-RELATED"/>
    <property type="match status" value="1"/>
</dbReference>
<keyword evidence="3" id="KW-1003">Cell membrane</keyword>
<dbReference type="AlphaFoldDB" id="A0A9E7CW48"/>
<evidence type="ECO:0000256" key="7">
    <source>
        <dbReference type="RuleBase" id="RU363032"/>
    </source>
</evidence>
<feature type="domain" description="ABC transmembrane type-1" evidence="8">
    <location>
        <begin position="1"/>
        <end position="176"/>
    </location>
</feature>
<feature type="transmembrane region" description="Helical" evidence="7">
    <location>
        <begin position="155"/>
        <end position="175"/>
    </location>
</feature>
<dbReference type="CDD" id="cd06261">
    <property type="entry name" value="TM_PBP2"/>
    <property type="match status" value="1"/>
</dbReference>
<accession>A0A9E7CW48</accession>
<protein>
    <submittedName>
        <fullName evidence="9">ABC transporter permease</fullName>
    </submittedName>
</protein>
<evidence type="ECO:0000313" key="9">
    <source>
        <dbReference type="EMBL" id="UNO49088.1"/>
    </source>
</evidence>
<keyword evidence="5 7" id="KW-1133">Transmembrane helix</keyword>
<keyword evidence="2 7" id="KW-0813">Transport</keyword>
<dbReference type="PANTHER" id="PTHR30151">
    <property type="entry name" value="ALKANE SULFONATE ABC TRANSPORTER-RELATED, MEMBRANE SUBUNIT"/>
    <property type="match status" value="1"/>
</dbReference>
<evidence type="ECO:0000259" key="8">
    <source>
        <dbReference type="PROSITE" id="PS50928"/>
    </source>
</evidence>
<evidence type="ECO:0000256" key="6">
    <source>
        <dbReference type="ARBA" id="ARBA00023136"/>
    </source>
</evidence>
<feature type="transmembrane region" description="Helical" evidence="7">
    <location>
        <begin position="65"/>
        <end position="84"/>
    </location>
</feature>
<keyword evidence="10" id="KW-1185">Reference proteome</keyword>
<evidence type="ECO:0000256" key="3">
    <source>
        <dbReference type="ARBA" id="ARBA00022475"/>
    </source>
</evidence>
<gene>
    <name evidence="9" type="ORF">K1I37_00525</name>
</gene>
<proteinExistence type="inferred from homology"/>
<dbReference type="PROSITE" id="PS50928">
    <property type="entry name" value="ABC_TM1"/>
    <property type="match status" value="1"/>
</dbReference>
<feature type="transmembrane region" description="Helical" evidence="7">
    <location>
        <begin position="105"/>
        <end position="126"/>
    </location>
</feature>
<comment type="similarity">
    <text evidence="7">Belongs to the binding-protein-dependent transport system permease family.</text>
</comment>
<organism evidence="9 10">
    <name type="scientific">Alicyclobacillus acidoterrestris (strain ATCC 49025 / DSM 3922 / CIP 106132 / NCIMB 13137 / GD3B)</name>
    <dbReference type="NCBI Taxonomy" id="1356854"/>
    <lineage>
        <taxon>Bacteria</taxon>
        <taxon>Bacillati</taxon>
        <taxon>Bacillota</taxon>
        <taxon>Bacilli</taxon>
        <taxon>Bacillales</taxon>
        <taxon>Alicyclobacillaceae</taxon>
        <taxon>Alicyclobacillus</taxon>
    </lineage>
</organism>
<dbReference type="Gene3D" id="1.10.3720.10">
    <property type="entry name" value="MetI-like"/>
    <property type="match status" value="1"/>
</dbReference>
<reference evidence="10" key="1">
    <citation type="journal article" date="2022" name="G3 (Bethesda)">
        <title>Unveiling the complete genome sequence of Alicyclobacillus acidoterrestris DSM 3922T, a taint-producing strain.</title>
        <authorList>
            <person name="Leonardo I.C."/>
            <person name="Barreto Crespo M.T."/>
            <person name="Gaspar F.B."/>
        </authorList>
    </citation>
    <scope>NUCLEOTIDE SEQUENCE [LARGE SCALE GENOMIC DNA]</scope>
    <source>
        <strain evidence="10">DSM 3922</strain>
    </source>
</reference>
<keyword evidence="6 7" id="KW-0472">Membrane</keyword>
<dbReference type="SUPFAM" id="SSF161098">
    <property type="entry name" value="MetI-like"/>
    <property type="match status" value="1"/>
</dbReference>
<keyword evidence="4 7" id="KW-0812">Transmembrane</keyword>
<dbReference type="Proteomes" id="UP000829401">
    <property type="component" value="Chromosome"/>
</dbReference>
<dbReference type="InterPro" id="IPR000515">
    <property type="entry name" value="MetI-like"/>
</dbReference>
<dbReference type="EMBL" id="CP080467">
    <property type="protein sequence ID" value="UNO49088.1"/>
    <property type="molecule type" value="Genomic_DNA"/>
</dbReference>
<evidence type="ECO:0000256" key="4">
    <source>
        <dbReference type="ARBA" id="ARBA00022692"/>
    </source>
</evidence>
<comment type="subcellular location">
    <subcellularLocation>
        <location evidence="1 7">Cell membrane</location>
        <topology evidence="1 7">Multi-pass membrane protein</topology>
    </subcellularLocation>
</comment>
<name>A0A9E7CW48_ALIAG</name>
<dbReference type="Pfam" id="PF00528">
    <property type="entry name" value="BPD_transp_1"/>
    <property type="match status" value="1"/>
</dbReference>
<evidence type="ECO:0000256" key="2">
    <source>
        <dbReference type="ARBA" id="ARBA00022448"/>
    </source>
</evidence>
<dbReference type="InterPro" id="IPR035906">
    <property type="entry name" value="MetI-like_sf"/>
</dbReference>
<dbReference type="GO" id="GO:0042918">
    <property type="term" value="P:alkanesulfonate transmembrane transport"/>
    <property type="evidence" value="ECO:0007669"/>
    <property type="project" value="UniProtKB-ARBA"/>
</dbReference>
<dbReference type="RefSeq" id="WP_236613923.1">
    <property type="nucleotide sequence ID" value="NZ_AURB01000172.1"/>
</dbReference>
<sequence length="193" mass="21465">MSLMRVGIGFAIALVAAVPVGFLMGWYRWARGIFEPWIQFFRTVPPIALIPMVIIILGIGESAKIFVIWIAAFLTIVISVYQGVKNVDVTLLKAAKVLGANDWNLFFDVVIPASFPYILVGVRLGLASAWSTLVAAELIASQHGLGSMIEQAQQYYQVSVIVMGIFIIGVIGFLMDRGVLWMERRLTRWQETM</sequence>